<evidence type="ECO:0000313" key="7">
    <source>
        <dbReference type="EMBL" id="MVA99005.1"/>
    </source>
</evidence>
<name>A0A844QI82_9HYPH</name>
<sequence>MKLRLKTFAAALVTAGLSASVSAAAEETIKVGMMSPNTGPFAVIGEDVRNGFQLYVDEIGGMAAGAKLEVIFEDTQAKPDVGLTKIKKLVESDGVNFVGGIVSSSVAYALRDYMVEKNVPLVVSVASADGLTQQLAAPNIFRTNSSGSQASHPFGKWLFEQGYKRVVMIAPGYAMGFEQTGGIARTFTEAGGEVIQSLYPPLGTADYAPFLTSLKIDEADAVVAVFAGSEAIKFVKQFEEYGLKGTIPLVGTSLLTDDLILGQQGDSALGIVTASHYSSALDTPGNAAFVKAYREKYDRSPTLYSEGSYVTAKAIHMAIEALGGDLSDPAKVNEALAAVSFDSPRGPFKFDGYNSPVHDIYAFEVKRKDGELVNEPIERFEAVSQFYTWSPEDYMAMKPYRDIANDWAK</sequence>
<dbReference type="PRINTS" id="PR00337">
    <property type="entry name" value="LEUILEVALBP"/>
</dbReference>
<keyword evidence="2" id="KW-0813">Transport</keyword>
<feature type="chain" id="PRO_5032796295" evidence="5">
    <location>
        <begin position="26"/>
        <end position="409"/>
    </location>
</feature>
<dbReference type="InterPro" id="IPR028081">
    <property type="entry name" value="Leu-bd"/>
</dbReference>
<evidence type="ECO:0000256" key="3">
    <source>
        <dbReference type="ARBA" id="ARBA00022729"/>
    </source>
</evidence>
<dbReference type="Proteomes" id="UP000463224">
    <property type="component" value="Unassembled WGS sequence"/>
</dbReference>
<comment type="similarity">
    <text evidence="1">Belongs to the leucine-binding protein family.</text>
</comment>
<dbReference type="PANTHER" id="PTHR30483:SF6">
    <property type="entry name" value="PERIPLASMIC BINDING PROTEIN OF ABC TRANSPORTER FOR NATURAL AMINO ACIDS"/>
    <property type="match status" value="1"/>
</dbReference>
<evidence type="ECO:0000256" key="5">
    <source>
        <dbReference type="SAM" id="SignalP"/>
    </source>
</evidence>
<dbReference type="PANTHER" id="PTHR30483">
    <property type="entry name" value="LEUCINE-SPECIFIC-BINDING PROTEIN"/>
    <property type="match status" value="1"/>
</dbReference>
<dbReference type="EMBL" id="WPHG01000004">
    <property type="protein sequence ID" value="MVA99005.1"/>
    <property type="molecule type" value="Genomic_DNA"/>
</dbReference>
<evidence type="ECO:0000256" key="2">
    <source>
        <dbReference type="ARBA" id="ARBA00022448"/>
    </source>
</evidence>
<evidence type="ECO:0000256" key="4">
    <source>
        <dbReference type="ARBA" id="ARBA00022970"/>
    </source>
</evidence>
<keyword evidence="8" id="KW-1185">Reference proteome</keyword>
<evidence type="ECO:0000259" key="6">
    <source>
        <dbReference type="Pfam" id="PF13458"/>
    </source>
</evidence>
<proteinExistence type="inferred from homology"/>
<feature type="signal peptide" evidence="5">
    <location>
        <begin position="1"/>
        <end position="25"/>
    </location>
</feature>
<dbReference type="InterPro" id="IPR000709">
    <property type="entry name" value="Leu_Ile_Val-bd"/>
</dbReference>
<dbReference type="InterPro" id="IPR051010">
    <property type="entry name" value="BCAA_transport"/>
</dbReference>
<accession>A0A844QI82</accession>
<dbReference type="Pfam" id="PF13458">
    <property type="entry name" value="Peripla_BP_6"/>
    <property type="match status" value="1"/>
</dbReference>
<evidence type="ECO:0000313" key="8">
    <source>
        <dbReference type="Proteomes" id="UP000463224"/>
    </source>
</evidence>
<keyword evidence="4" id="KW-0029">Amino-acid transport</keyword>
<reference evidence="7 8" key="1">
    <citation type="submission" date="2019-12" db="EMBL/GenBank/DDBJ databases">
        <title>Nitratireductor arenosus sp. nov., Isolated from sea sand, Jeju island, South Korea.</title>
        <authorList>
            <person name="Kim W."/>
        </authorList>
    </citation>
    <scope>NUCLEOTIDE SEQUENCE [LARGE SCALE GENOMIC DNA]</scope>
    <source>
        <strain evidence="7 8">CAU 1489</strain>
    </source>
</reference>
<dbReference type="AlphaFoldDB" id="A0A844QI82"/>
<gene>
    <name evidence="7" type="ORF">GN330_17290</name>
</gene>
<protein>
    <submittedName>
        <fullName evidence="7">ABC transporter substrate-binding protein</fullName>
    </submittedName>
</protein>
<dbReference type="RefSeq" id="WP_156713970.1">
    <property type="nucleotide sequence ID" value="NZ_WPHG01000004.1"/>
</dbReference>
<comment type="caution">
    <text evidence="7">The sequence shown here is derived from an EMBL/GenBank/DDBJ whole genome shotgun (WGS) entry which is preliminary data.</text>
</comment>
<organism evidence="7 8">
    <name type="scientific">Nitratireductor arenosus</name>
    <dbReference type="NCBI Taxonomy" id="2682096"/>
    <lineage>
        <taxon>Bacteria</taxon>
        <taxon>Pseudomonadati</taxon>
        <taxon>Pseudomonadota</taxon>
        <taxon>Alphaproteobacteria</taxon>
        <taxon>Hyphomicrobiales</taxon>
        <taxon>Phyllobacteriaceae</taxon>
        <taxon>Nitratireductor</taxon>
    </lineage>
</organism>
<dbReference type="Gene3D" id="3.40.50.2300">
    <property type="match status" value="2"/>
</dbReference>
<dbReference type="SUPFAM" id="SSF53822">
    <property type="entry name" value="Periplasmic binding protein-like I"/>
    <property type="match status" value="1"/>
</dbReference>
<feature type="domain" description="Leucine-binding protein" evidence="6">
    <location>
        <begin position="28"/>
        <end position="369"/>
    </location>
</feature>
<dbReference type="GO" id="GO:0006865">
    <property type="term" value="P:amino acid transport"/>
    <property type="evidence" value="ECO:0007669"/>
    <property type="project" value="UniProtKB-KW"/>
</dbReference>
<keyword evidence="3 5" id="KW-0732">Signal</keyword>
<dbReference type="CDD" id="cd06360">
    <property type="entry name" value="PBP1_alkylbenzenes-like"/>
    <property type="match status" value="1"/>
</dbReference>
<evidence type="ECO:0000256" key="1">
    <source>
        <dbReference type="ARBA" id="ARBA00010062"/>
    </source>
</evidence>
<dbReference type="InterPro" id="IPR028082">
    <property type="entry name" value="Peripla_BP_I"/>
</dbReference>